<reference evidence="7" key="1">
    <citation type="submission" date="2022-04" db="EMBL/GenBank/DDBJ databases">
        <title>Roseibium sp. CAU 1639 isolated from mud.</title>
        <authorList>
            <person name="Kim W."/>
        </authorList>
    </citation>
    <scope>NUCLEOTIDE SEQUENCE</scope>
    <source>
        <strain evidence="7">CAU 1639</strain>
    </source>
</reference>
<dbReference type="EMBL" id="JALNMJ010000002">
    <property type="protein sequence ID" value="MCK7611171.1"/>
    <property type="molecule type" value="Genomic_DNA"/>
</dbReference>
<evidence type="ECO:0000256" key="6">
    <source>
        <dbReference type="SAM" id="Phobius"/>
    </source>
</evidence>
<dbReference type="InterPro" id="IPR000537">
    <property type="entry name" value="UbiA_prenyltransferase"/>
</dbReference>
<dbReference type="InterPro" id="IPR044878">
    <property type="entry name" value="UbiA_sf"/>
</dbReference>
<feature type="transmembrane region" description="Helical" evidence="6">
    <location>
        <begin position="95"/>
        <end position="118"/>
    </location>
</feature>
<dbReference type="Proteomes" id="UP001431221">
    <property type="component" value="Unassembled WGS sequence"/>
</dbReference>
<accession>A0ABT0GPC7</accession>
<evidence type="ECO:0000313" key="8">
    <source>
        <dbReference type="Proteomes" id="UP001431221"/>
    </source>
</evidence>
<organism evidence="7 8">
    <name type="scientific">Roseibium sediminicola</name>
    <dbReference type="NCBI Taxonomy" id="2933272"/>
    <lineage>
        <taxon>Bacteria</taxon>
        <taxon>Pseudomonadati</taxon>
        <taxon>Pseudomonadota</taxon>
        <taxon>Alphaproteobacteria</taxon>
        <taxon>Hyphomicrobiales</taxon>
        <taxon>Stappiaceae</taxon>
        <taxon>Roseibium</taxon>
    </lineage>
</organism>
<comment type="subcellular location">
    <subcellularLocation>
        <location evidence="1">Membrane</location>
        <topology evidence="1">Multi-pass membrane protein</topology>
    </subcellularLocation>
</comment>
<keyword evidence="3 6" id="KW-0812">Transmembrane</keyword>
<sequence length="310" mass="34061">MSVRTENDAPLLSRLWTYQAERFPLIQTVPLLGAFSAASVTASARLADRPLPGPDAYLTAFLIVMVFFWQMRALDEVKDADIDRRYRPERPIPRGLVSLKLILWLAGIAAIPAALAAYGLSPVLLLLVGITWAWLALMSVEFFAPAFLHRSPALYLISHMAIMPLIDLVLTGCEWVPFGTVPEGLWTFLLMSFANGCVIEFGRKIWAPENEREGVETYSSAWGIRRSLTALGIVTAIAFFALLVCGIYLGRPLVTALCGLVILAPFAWTLFAFARHPNPKHQKRLETLSGVWVLACYLAAAFAPSLGGAS</sequence>
<feature type="transmembrane region" description="Helical" evidence="6">
    <location>
        <begin position="228"/>
        <end position="248"/>
    </location>
</feature>
<feature type="transmembrane region" description="Helical" evidence="6">
    <location>
        <begin position="124"/>
        <end position="144"/>
    </location>
</feature>
<feature type="transmembrane region" description="Helical" evidence="6">
    <location>
        <begin position="184"/>
        <end position="202"/>
    </location>
</feature>
<keyword evidence="2" id="KW-1003">Cell membrane</keyword>
<feature type="transmembrane region" description="Helical" evidence="6">
    <location>
        <begin position="285"/>
        <end position="306"/>
    </location>
</feature>
<protein>
    <submittedName>
        <fullName evidence="7">UbiA family prenyltransferase</fullName>
    </submittedName>
</protein>
<feature type="transmembrane region" description="Helical" evidence="6">
    <location>
        <begin position="156"/>
        <end position="178"/>
    </location>
</feature>
<comment type="caution">
    <text evidence="7">The sequence shown here is derived from an EMBL/GenBank/DDBJ whole genome shotgun (WGS) entry which is preliminary data.</text>
</comment>
<feature type="transmembrane region" description="Helical" evidence="6">
    <location>
        <begin position="254"/>
        <end position="273"/>
    </location>
</feature>
<keyword evidence="4 6" id="KW-1133">Transmembrane helix</keyword>
<feature type="transmembrane region" description="Helical" evidence="6">
    <location>
        <begin position="23"/>
        <end position="44"/>
    </location>
</feature>
<dbReference type="Gene3D" id="1.10.357.140">
    <property type="entry name" value="UbiA prenyltransferase"/>
    <property type="match status" value="1"/>
</dbReference>
<evidence type="ECO:0000256" key="5">
    <source>
        <dbReference type="ARBA" id="ARBA00023136"/>
    </source>
</evidence>
<gene>
    <name evidence="7" type="ORF">M0H32_03265</name>
</gene>
<dbReference type="Pfam" id="PF01040">
    <property type="entry name" value="UbiA"/>
    <property type="match status" value="1"/>
</dbReference>
<proteinExistence type="predicted"/>
<evidence type="ECO:0000256" key="2">
    <source>
        <dbReference type="ARBA" id="ARBA00022475"/>
    </source>
</evidence>
<evidence type="ECO:0000256" key="4">
    <source>
        <dbReference type="ARBA" id="ARBA00022989"/>
    </source>
</evidence>
<evidence type="ECO:0000313" key="7">
    <source>
        <dbReference type="EMBL" id="MCK7611171.1"/>
    </source>
</evidence>
<keyword evidence="5 6" id="KW-0472">Membrane</keyword>
<feature type="transmembrane region" description="Helical" evidence="6">
    <location>
        <begin position="56"/>
        <end position="74"/>
    </location>
</feature>
<name>A0ABT0GPC7_9HYPH</name>
<dbReference type="RefSeq" id="WP_248150653.1">
    <property type="nucleotide sequence ID" value="NZ_JALNMJ010000002.1"/>
</dbReference>
<evidence type="ECO:0000256" key="1">
    <source>
        <dbReference type="ARBA" id="ARBA00004141"/>
    </source>
</evidence>
<keyword evidence="8" id="KW-1185">Reference proteome</keyword>
<evidence type="ECO:0000256" key="3">
    <source>
        <dbReference type="ARBA" id="ARBA00022692"/>
    </source>
</evidence>